<dbReference type="AlphaFoldDB" id="A0A2S0RI12"/>
<dbReference type="OrthoDB" id="5401121at2"/>
<dbReference type="GO" id="GO:0000156">
    <property type="term" value="F:phosphorelay response regulator activity"/>
    <property type="evidence" value="ECO:0007669"/>
    <property type="project" value="TreeGrafter"/>
</dbReference>
<keyword evidence="9" id="KW-1185">Reference proteome</keyword>
<protein>
    <recommendedName>
        <fullName evidence="2">histidine kinase</fullName>
        <ecNumber evidence="2">2.7.13.3</ecNumber>
    </recommendedName>
</protein>
<feature type="domain" description="Histidine kinase" evidence="7">
    <location>
        <begin position="466"/>
        <end position="689"/>
    </location>
</feature>
<dbReference type="SUPFAM" id="SSF47384">
    <property type="entry name" value="Homodimeric domain of signal transducing histidine kinase"/>
    <property type="match status" value="1"/>
</dbReference>
<dbReference type="GO" id="GO:0007234">
    <property type="term" value="P:osmosensory signaling via phosphorelay pathway"/>
    <property type="evidence" value="ECO:0007669"/>
    <property type="project" value="TreeGrafter"/>
</dbReference>
<evidence type="ECO:0000256" key="2">
    <source>
        <dbReference type="ARBA" id="ARBA00012438"/>
    </source>
</evidence>
<dbReference type="KEGG" id="fmg:HYN48_14830"/>
<dbReference type="NCBIfam" id="TIGR00229">
    <property type="entry name" value="sensory_box"/>
    <property type="match status" value="1"/>
</dbReference>
<evidence type="ECO:0000259" key="7">
    <source>
        <dbReference type="PROSITE" id="PS50109"/>
    </source>
</evidence>
<dbReference type="Gene3D" id="3.30.450.40">
    <property type="match status" value="1"/>
</dbReference>
<dbReference type="Gene3D" id="3.30.565.10">
    <property type="entry name" value="Histidine kinase-like ATPase, C-terminal domain"/>
    <property type="match status" value="1"/>
</dbReference>
<dbReference type="GO" id="GO:0030295">
    <property type="term" value="F:protein kinase activator activity"/>
    <property type="evidence" value="ECO:0007669"/>
    <property type="project" value="TreeGrafter"/>
</dbReference>
<dbReference type="GO" id="GO:0016020">
    <property type="term" value="C:membrane"/>
    <property type="evidence" value="ECO:0007669"/>
    <property type="project" value="UniProtKB-SubCell"/>
</dbReference>
<dbReference type="Gene3D" id="1.10.287.130">
    <property type="match status" value="1"/>
</dbReference>
<reference evidence="8 9" key="1">
    <citation type="submission" date="2018-04" db="EMBL/GenBank/DDBJ databases">
        <title>Genome sequencing of Flavobacterium sp. HYN0048.</title>
        <authorList>
            <person name="Yi H."/>
            <person name="Baek C."/>
        </authorList>
    </citation>
    <scope>NUCLEOTIDE SEQUENCE [LARGE SCALE GENOMIC DNA]</scope>
    <source>
        <strain evidence="8 9">HYN0048</strain>
    </source>
</reference>
<evidence type="ECO:0000256" key="4">
    <source>
        <dbReference type="ARBA" id="ARBA00022679"/>
    </source>
</evidence>
<name>A0A2S0RI12_9FLAO</name>
<dbReference type="PROSITE" id="PS50109">
    <property type="entry name" value="HIS_KIN"/>
    <property type="match status" value="1"/>
</dbReference>
<dbReference type="InterPro" id="IPR003018">
    <property type="entry name" value="GAF"/>
</dbReference>
<keyword evidence="5" id="KW-0418">Kinase</keyword>
<dbReference type="InterPro" id="IPR029016">
    <property type="entry name" value="GAF-like_dom_sf"/>
</dbReference>
<dbReference type="InterPro" id="IPR036890">
    <property type="entry name" value="HATPase_C_sf"/>
</dbReference>
<sequence length="691" mass="77887">MAQKPVLTNDIFHSLFHSMDEGFCVLEMLYDDNKKPADLLYIEANPAFERIAGMPVTGKKVSEIVGDLQPFWFETYETVIQTGAPLRIEYQGSQTGHWYSVFASRIGGDGSIRITGIFNDITERKRADERQAYFLKLNDAIRYIQDPVMLQQAAMRVLGEYLDVNRAFYGELQGDDLLVIGPGYANGLPLIEGRLSVDDFGQELMGIFHSGQNVLINDLHADASMLPAVKASFEGIGIRAAIGVPLVKNGKAHAVLSVHQSAPRHWTENEIKLVEETAERTWAAVEWAKAEEELRESEEKYRTLFETIDDGFALFELERDASGKVIDIIYRETNAAFAVHTGWKDAVGKRVTELLPNMRHGVLERIQAVADTGLPQRHESYQPDLDRWYDVRHSRVGGPGSSYGVAVFRDITARKKAEAELNEFNTMLESQVTERTATIRKNEEELRDTNKHLQLIINQLESFNHIASHDLQEPLRKIQIFASRLGETGQDDLRKAVFLEGIQNASGRMRNLIDDLLAYSRLGSKETFRRVDLNKILEQVRNDYELLIADKKAIIESDDLPIVSAVPFQMRQLFSNLVSNSLKFSMRHPVITIRSKVGKGQDFTTAFPLKADMEYVELIVADNGIGFDNEYKDKIFNLFQRLPAQEKISGTGIGLSIVEKAVKEHKGFIDASGEKGKGAVFTIYLPLKQSK</sequence>
<evidence type="ECO:0000313" key="8">
    <source>
        <dbReference type="EMBL" id="AWA31265.1"/>
    </source>
</evidence>
<dbReference type="PANTHER" id="PTHR42878">
    <property type="entry name" value="TWO-COMPONENT HISTIDINE KINASE"/>
    <property type="match status" value="1"/>
</dbReference>
<comment type="catalytic activity">
    <reaction evidence="1">
        <text>ATP + protein L-histidine = ADP + protein N-phospho-L-histidine.</text>
        <dbReference type="EC" id="2.7.13.3"/>
    </reaction>
</comment>
<dbReference type="InterPro" id="IPR000014">
    <property type="entry name" value="PAS"/>
</dbReference>
<gene>
    <name evidence="8" type="ORF">HYN48_14830</name>
</gene>
<dbReference type="PANTHER" id="PTHR42878:SF15">
    <property type="entry name" value="BACTERIOPHYTOCHROME"/>
    <property type="match status" value="1"/>
</dbReference>
<keyword evidence="3" id="KW-0597">Phosphoprotein</keyword>
<dbReference type="InterPro" id="IPR005467">
    <property type="entry name" value="His_kinase_dom"/>
</dbReference>
<dbReference type="InterPro" id="IPR050351">
    <property type="entry name" value="BphY/WalK/GraS-like"/>
</dbReference>
<dbReference type="CDD" id="cd00082">
    <property type="entry name" value="HisKA"/>
    <property type="match status" value="1"/>
</dbReference>
<dbReference type="EC" id="2.7.13.3" evidence="2"/>
<organism evidence="8 9">
    <name type="scientific">Flavobacterium magnum</name>
    <dbReference type="NCBI Taxonomy" id="2162713"/>
    <lineage>
        <taxon>Bacteria</taxon>
        <taxon>Pseudomonadati</taxon>
        <taxon>Bacteroidota</taxon>
        <taxon>Flavobacteriia</taxon>
        <taxon>Flavobacteriales</taxon>
        <taxon>Flavobacteriaceae</taxon>
        <taxon>Flavobacterium</taxon>
    </lineage>
</organism>
<dbReference type="Pfam" id="PF02518">
    <property type="entry name" value="HATPase_c"/>
    <property type="match status" value="1"/>
</dbReference>
<dbReference type="SMART" id="SM00065">
    <property type="entry name" value="GAF"/>
    <property type="match status" value="1"/>
</dbReference>
<evidence type="ECO:0000256" key="5">
    <source>
        <dbReference type="ARBA" id="ARBA00022777"/>
    </source>
</evidence>
<dbReference type="SMART" id="SM00388">
    <property type="entry name" value="HisKA"/>
    <property type="match status" value="1"/>
</dbReference>
<dbReference type="PRINTS" id="PR00344">
    <property type="entry name" value="BCTRLSENSOR"/>
</dbReference>
<dbReference type="GO" id="GO:0000155">
    <property type="term" value="F:phosphorelay sensor kinase activity"/>
    <property type="evidence" value="ECO:0007669"/>
    <property type="project" value="InterPro"/>
</dbReference>
<evidence type="ECO:0000256" key="1">
    <source>
        <dbReference type="ARBA" id="ARBA00000085"/>
    </source>
</evidence>
<dbReference type="InterPro" id="IPR003594">
    <property type="entry name" value="HATPase_dom"/>
</dbReference>
<evidence type="ECO:0000256" key="3">
    <source>
        <dbReference type="ARBA" id="ARBA00022553"/>
    </source>
</evidence>
<dbReference type="Proteomes" id="UP000244193">
    <property type="component" value="Chromosome"/>
</dbReference>
<dbReference type="RefSeq" id="WP_108373112.1">
    <property type="nucleotide sequence ID" value="NZ_CP028811.1"/>
</dbReference>
<dbReference type="InterPro" id="IPR036097">
    <property type="entry name" value="HisK_dim/P_sf"/>
</dbReference>
<dbReference type="EMBL" id="CP028811">
    <property type="protein sequence ID" value="AWA31265.1"/>
    <property type="molecule type" value="Genomic_DNA"/>
</dbReference>
<dbReference type="InterPro" id="IPR003661">
    <property type="entry name" value="HisK_dim/P_dom"/>
</dbReference>
<proteinExistence type="predicted"/>
<dbReference type="InterPro" id="IPR004358">
    <property type="entry name" value="Sig_transdc_His_kin-like_C"/>
</dbReference>
<accession>A0A2S0RI12</accession>
<dbReference type="SUPFAM" id="SSF55785">
    <property type="entry name" value="PYP-like sensor domain (PAS domain)"/>
    <property type="match status" value="2"/>
</dbReference>
<keyword evidence="4" id="KW-0808">Transferase</keyword>
<dbReference type="SUPFAM" id="SSF55874">
    <property type="entry name" value="ATPase domain of HSP90 chaperone/DNA topoisomerase II/histidine kinase"/>
    <property type="match status" value="1"/>
</dbReference>
<dbReference type="SMART" id="SM00387">
    <property type="entry name" value="HATPase_c"/>
    <property type="match status" value="1"/>
</dbReference>
<dbReference type="InterPro" id="IPR035965">
    <property type="entry name" value="PAS-like_dom_sf"/>
</dbReference>
<evidence type="ECO:0000313" key="9">
    <source>
        <dbReference type="Proteomes" id="UP000244193"/>
    </source>
</evidence>
<dbReference type="SUPFAM" id="SSF55781">
    <property type="entry name" value="GAF domain-like"/>
    <property type="match status" value="1"/>
</dbReference>
<dbReference type="Pfam" id="PF13188">
    <property type="entry name" value="PAS_8"/>
    <property type="match status" value="2"/>
</dbReference>
<evidence type="ECO:0000256" key="6">
    <source>
        <dbReference type="ARBA" id="ARBA00023136"/>
    </source>
</evidence>
<dbReference type="Gene3D" id="3.30.450.20">
    <property type="entry name" value="PAS domain"/>
    <property type="match status" value="2"/>
</dbReference>
<keyword evidence="6" id="KW-0472">Membrane</keyword>
<dbReference type="Pfam" id="PF01590">
    <property type="entry name" value="GAF"/>
    <property type="match status" value="1"/>
</dbReference>
<dbReference type="Pfam" id="PF00512">
    <property type="entry name" value="HisKA"/>
    <property type="match status" value="1"/>
</dbReference>